<dbReference type="InterPro" id="IPR036529">
    <property type="entry name" value="KIX_dom_sf"/>
</dbReference>
<accession>A0A1Y2C0K4</accession>
<gene>
    <name evidence="4" type="ORF">BCR33DRAFT_853000</name>
</gene>
<dbReference type="EMBL" id="MCGO01000037">
    <property type="protein sequence ID" value="ORY39845.1"/>
    <property type="molecule type" value="Genomic_DNA"/>
</dbReference>
<dbReference type="AlphaFoldDB" id="A0A1Y2C0K4"/>
<proteinExistence type="predicted"/>
<reference evidence="4 5" key="1">
    <citation type="submission" date="2016-07" db="EMBL/GenBank/DDBJ databases">
        <title>Pervasive Adenine N6-methylation of Active Genes in Fungi.</title>
        <authorList>
            <consortium name="DOE Joint Genome Institute"/>
            <person name="Mondo S.J."/>
            <person name="Dannebaum R.O."/>
            <person name="Kuo R.C."/>
            <person name="Labutti K."/>
            <person name="Haridas S."/>
            <person name="Kuo A."/>
            <person name="Salamov A."/>
            <person name="Ahrendt S.R."/>
            <person name="Lipzen A."/>
            <person name="Sullivan W."/>
            <person name="Andreopoulos W.B."/>
            <person name="Clum A."/>
            <person name="Lindquist E."/>
            <person name="Daum C."/>
            <person name="Ramamoorthy G.K."/>
            <person name="Gryganskyi A."/>
            <person name="Culley D."/>
            <person name="Magnuson J.K."/>
            <person name="James T.Y."/>
            <person name="O'Malley M.A."/>
            <person name="Stajich J.E."/>
            <person name="Spatafora J.W."/>
            <person name="Visel A."/>
            <person name="Grigoriev I.V."/>
        </authorList>
    </citation>
    <scope>NUCLEOTIDE SEQUENCE [LARGE SCALE GENOMIC DNA]</scope>
    <source>
        <strain evidence="4 5">JEL800</strain>
    </source>
</reference>
<keyword evidence="5" id="KW-1185">Reference proteome</keyword>
<keyword evidence="2" id="KW-0539">Nucleus</keyword>
<evidence type="ECO:0000256" key="1">
    <source>
        <dbReference type="ARBA" id="ARBA00004123"/>
    </source>
</evidence>
<dbReference type="SUPFAM" id="SSF47040">
    <property type="entry name" value="Kix domain of CBP (creb binding protein)"/>
    <property type="match status" value="1"/>
</dbReference>
<evidence type="ECO:0000256" key="2">
    <source>
        <dbReference type="ARBA" id="ARBA00023242"/>
    </source>
</evidence>
<dbReference type="InterPro" id="IPR036546">
    <property type="entry name" value="MED15_KIX"/>
</dbReference>
<feature type="domain" description="Mediator complex subunit 15 KIX" evidence="3">
    <location>
        <begin position="5"/>
        <end position="77"/>
    </location>
</feature>
<comment type="subcellular location">
    <subcellularLocation>
        <location evidence="1">Nucleus</location>
    </subcellularLocation>
</comment>
<evidence type="ECO:0000259" key="3">
    <source>
        <dbReference type="Pfam" id="PF16987"/>
    </source>
</evidence>
<dbReference type="Gene3D" id="1.10.246.20">
    <property type="entry name" value="Coactivator CBP, KIX domain"/>
    <property type="match status" value="1"/>
</dbReference>
<dbReference type="GO" id="GO:0005634">
    <property type="term" value="C:nucleus"/>
    <property type="evidence" value="ECO:0007669"/>
    <property type="project" value="UniProtKB-SubCell"/>
</dbReference>
<evidence type="ECO:0000313" key="5">
    <source>
        <dbReference type="Proteomes" id="UP000193642"/>
    </source>
</evidence>
<dbReference type="GO" id="GO:0006355">
    <property type="term" value="P:regulation of DNA-templated transcription"/>
    <property type="evidence" value="ECO:0007669"/>
    <property type="project" value="InterPro"/>
</dbReference>
<name>A0A1Y2C0K4_9FUNG</name>
<evidence type="ECO:0000313" key="4">
    <source>
        <dbReference type="EMBL" id="ORY39845.1"/>
    </source>
</evidence>
<organism evidence="4 5">
    <name type="scientific">Rhizoclosmatium globosum</name>
    <dbReference type="NCBI Taxonomy" id="329046"/>
    <lineage>
        <taxon>Eukaryota</taxon>
        <taxon>Fungi</taxon>
        <taxon>Fungi incertae sedis</taxon>
        <taxon>Chytridiomycota</taxon>
        <taxon>Chytridiomycota incertae sedis</taxon>
        <taxon>Chytridiomycetes</taxon>
        <taxon>Chytridiales</taxon>
        <taxon>Chytriomycetaceae</taxon>
        <taxon>Rhizoclosmatium</taxon>
    </lineage>
</organism>
<dbReference type="GO" id="GO:0003712">
    <property type="term" value="F:transcription coregulator activity"/>
    <property type="evidence" value="ECO:0007669"/>
    <property type="project" value="InterPro"/>
</dbReference>
<protein>
    <recommendedName>
        <fullName evidence="3">Mediator complex subunit 15 KIX domain-containing protein</fullName>
    </recommendedName>
</protein>
<dbReference type="Pfam" id="PF16987">
    <property type="entry name" value="KIX_2"/>
    <property type="match status" value="1"/>
</dbReference>
<dbReference type="Proteomes" id="UP000193642">
    <property type="component" value="Unassembled WGS sequence"/>
</dbReference>
<comment type="caution">
    <text evidence="4">The sequence shown here is derived from an EMBL/GenBank/DDBJ whole genome shotgun (WGS) entry which is preliminary data.</text>
</comment>
<sequence length="159" mass="17640">MAVGVSEDERYEVVLKIVESFRQMPTSLLVPVKELIRVARATEAAIFSKAATKIRYVQLLQACCDAISNSVRSRSQNQSPTVAQHSEVQIIPNPNQTVAQQSIVSQQNGCHTMAGLQNHVAINMQQPRQPSFHGHPQIPINRQNQFAQPRGFPTTPALF</sequence>